<evidence type="ECO:0000256" key="5">
    <source>
        <dbReference type="PROSITE-ProRule" id="PRU10137"/>
    </source>
</evidence>
<dbReference type="GO" id="GO:0000150">
    <property type="term" value="F:DNA strand exchange activity"/>
    <property type="evidence" value="ECO:0007669"/>
    <property type="project" value="InterPro"/>
</dbReference>
<keyword evidence="1" id="KW-0229">DNA integration</keyword>
<dbReference type="PROSITE" id="PS51737">
    <property type="entry name" value="RECOMBINASE_DNA_BIND"/>
    <property type="match status" value="1"/>
</dbReference>
<dbReference type="GO" id="GO:0003677">
    <property type="term" value="F:DNA binding"/>
    <property type="evidence" value="ECO:0007669"/>
    <property type="project" value="UniProtKB-KW"/>
</dbReference>
<proteinExistence type="predicted"/>
<reference evidence="9 10" key="1">
    <citation type="journal article" date="2015" name="Nature">
        <title>rRNA introns, odd ribosomes, and small enigmatic genomes across a large radiation of phyla.</title>
        <authorList>
            <person name="Brown C.T."/>
            <person name="Hug L.A."/>
            <person name="Thomas B.C."/>
            <person name="Sharon I."/>
            <person name="Castelle C.J."/>
            <person name="Singh A."/>
            <person name="Wilkins M.J."/>
            <person name="Williams K.H."/>
            <person name="Banfield J.F."/>
        </authorList>
    </citation>
    <scope>NUCLEOTIDE SEQUENCE [LARGE SCALE GENOMIC DNA]</scope>
</reference>
<dbReference type="InterPro" id="IPR036162">
    <property type="entry name" value="Resolvase-like_N_sf"/>
</dbReference>
<dbReference type="Pfam" id="PF07508">
    <property type="entry name" value="Recombinase"/>
    <property type="match status" value="1"/>
</dbReference>
<keyword evidence="3" id="KW-0233">DNA recombination</keyword>
<dbReference type="PROSITE" id="PS00397">
    <property type="entry name" value="RECOMBINASES_1"/>
    <property type="match status" value="1"/>
</dbReference>
<dbReference type="CDD" id="cd00338">
    <property type="entry name" value="Ser_Recombinase"/>
    <property type="match status" value="1"/>
</dbReference>
<feature type="coiled-coil region" evidence="6">
    <location>
        <begin position="363"/>
        <end position="418"/>
    </location>
</feature>
<feature type="domain" description="Resolvase/invertase-type recombinase catalytic" evidence="7">
    <location>
        <begin position="2"/>
        <end position="153"/>
    </location>
</feature>
<feature type="active site" description="O-(5'-phospho-DNA)-serine intermediate" evidence="4 5">
    <location>
        <position position="10"/>
    </location>
</feature>
<evidence type="ECO:0000259" key="8">
    <source>
        <dbReference type="PROSITE" id="PS51737"/>
    </source>
</evidence>
<dbReference type="AlphaFoldDB" id="A0A0G1D4I5"/>
<evidence type="ECO:0000256" key="2">
    <source>
        <dbReference type="ARBA" id="ARBA00023125"/>
    </source>
</evidence>
<evidence type="ECO:0000313" key="10">
    <source>
        <dbReference type="Proteomes" id="UP000033980"/>
    </source>
</evidence>
<protein>
    <submittedName>
        <fullName evidence="9">Resolvase</fullName>
    </submittedName>
</protein>
<name>A0A0G1D4I5_9BACT</name>
<keyword evidence="6" id="KW-0175">Coiled coil</keyword>
<organism evidence="9 10">
    <name type="scientific">Candidatus Collierbacteria bacterium GW2011_GWC2_43_12</name>
    <dbReference type="NCBI Taxonomy" id="1618390"/>
    <lineage>
        <taxon>Bacteria</taxon>
        <taxon>Candidatus Collieribacteriota</taxon>
    </lineage>
</organism>
<dbReference type="InterPro" id="IPR011109">
    <property type="entry name" value="DNA_bind_recombinase_dom"/>
</dbReference>
<gene>
    <name evidence="9" type="ORF">UV68_C0041G0001</name>
</gene>
<comment type="caution">
    <text evidence="9">The sequence shown here is derived from an EMBL/GenBank/DDBJ whole genome shotgun (WGS) entry which is preliminary data.</text>
</comment>
<dbReference type="InterPro" id="IPR006118">
    <property type="entry name" value="Recombinase_CS"/>
</dbReference>
<dbReference type="Proteomes" id="UP000033980">
    <property type="component" value="Unassembled WGS sequence"/>
</dbReference>
<evidence type="ECO:0000313" key="9">
    <source>
        <dbReference type="EMBL" id="KKS92614.1"/>
    </source>
</evidence>
<dbReference type="PANTHER" id="PTHR30461:SF23">
    <property type="entry name" value="DNA RECOMBINASE-RELATED"/>
    <property type="match status" value="1"/>
</dbReference>
<evidence type="ECO:0000256" key="3">
    <source>
        <dbReference type="ARBA" id="ARBA00023172"/>
    </source>
</evidence>
<evidence type="ECO:0000259" key="7">
    <source>
        <dbReference type="PROSITE" id="PS51736"/>
    </source>
</evidence>
<dbReference type="Gene3D" id="3.90.1750.20">
    <property type="entry name" value="Putative Large Serine Recombinase, Chain B, Domain 2"/>
    <property type="match status" value="1"/>
</dbReference>
<evidence type="ECO:0000256" key="6">
    <source>
        <dbReference type="SAM" id="Coils"/>
    </source>
</evidence>
<evidence type="ECO:0000256" key="4">
    <source>
        <dbReference type="PIRSR" id="PIRSR606118-50"/>
    </source>
</evidence>
<accession>A0A0G1D4I5</accession>
<sequence length="524" mass="60554">MKSIIYARVSSKEQEETGYSLPSQEKLLRDYADRKEFTVSKTFSIAESASGAKQRKVFSEMIKFAEKNKINNILCEKVDRLTRNLKEAVMVNEWLEDDELRKIHFVKQNLVIHKNAKSDEKFRWDIEIILAKKFISNLSEEVKKGQKEKIAQGWLPTSPVMGYKTVGDKGHKIHVVDTDTAPTAQKMFELYATGNYSLSAIAAFVEASGVKTRAGRPIVKGRIHQLLSNPFYYGKIYWNDKIYQGNQEPLISKELFDKVQQMLRRGTKAPCYQKHFPIFKGKLLCGECGGTITWETQKGQWYGHCNHYNPCTQKKYSKQGSVEDQLFSYFSEVAPKNEQVLQWLEKALKEDHKDEITYHASAKDNLLRDLDRTEKRLEGLYEDKLDGKILPTFYEKKAAEYAEQKEVILQQLEKLNKNQDEYYEAGYAIHELALKSRAIYSSPRATTEEKRLLLSYVFSNITIKGDEIKPEYTLAFEFMSKWMPIVNSTFELENIGINTNEKDTFVPSRTALLPGRDSNPRPSR</sequence>
<dbReference type="PANTHER" id="PTHR30461">
    <property type="entry name" value="DNA-INVERTASE FROM LAMBDOID PROPHAGE"/>
    <property type="match status" value="1"/>
</dbReference>
<keyword evidence="2" id="KW-0238">DNA-binding</keyword>
<dbReference type="SMART" id="SM00857">
    <property type="entry name" value="Resolvase"/>
    <property type="match status" value="1"/>
</dbReference>
<dbReference type="InterPro" id="IPR050639">
    <property type="entry name" value="SSR_resolvase"/>
</dbReference>
<dbReference type="Gene3D" id="3.40.50.1390">
    <property type="entry name" value="Resolvase, N-terminal catalytic domain"/>
    <property type="match status" value="1"/>
</dbReference>
<dbReference type="PROSITE" id="PS51736">
    <property type="entry name" value="RECOMBINASES_3"/>
    <property type="match status" value="1"/>
</dbReference>
<dbReference type="SUPFAM" id="SSF53041">
    <property type="entry name" value="Resolvase-like"/>
    <property type="match status" value="1"/>
</dbReference>
<dbReference type="EMBL" id="LCFK01000041">
    <property type="protein sequence ID" value="KKS92614.1"/>
    <property type="molecule type" value="Genomic_DNA"/>
</dbReference>
<dbReference type="InterPro" id="IPR038109">
    <property type="entry name" value="DNA_bind_recomb_sf"/>
</dbReference>
<dbReference type="InterPro" id="IPR006119">
    <property type="entry name" value="Resolv_N"/>
</dbReference>
<evidence type="ECO:0000256" key="1">
    <source>
        <dbReference type="ARBA" id="ARBA00022908"/>
    </source>
</evidence>
<dbReference type="Pfam" id="PF00239">
    <property type="entry name" value="Resolvase"/>
    <property type="match status" value="1"/>
</dbReference>
<dbReference type="GO" id="GO:0015074">
    <property type="term" value="P:DNA integration"/>
    <property type="evidence" value="ECO:0007669"/>
    <property type="project" value="UniProtKB-KW"/>
</dbReference>
<feature type="domain" description="Recombinase" evidence="8">
    <location>
        <begin position="160"/>
        <end position="269"/>
    </location>
</feature>